<name>A0A4Q2UI37_9BACT</name>
<keyword evidence="3" id="KW-1185">Reference proteome</keyword>
<dbReference type="EMBL" id="SBLB01000006">
    <property type="protein sequence ID" value="RYC68212.1"/>
    <property type="molecule type" value="Genomic_DNA"/>
</dbReference>
<reference evidence="2 3" key="1">
    <citation type="submission" date="2019-01" db="EMBL/GenBank/DDBJ databases">
        <title>Spirosoma flava sp. nov., a propanil-degrading bacterium isolated from herbicide-contaminated soil.</title>
        <authorList>
            <person name="Zhang L."/>
            <person name="Jiang J.-D."/>
        </authorList>
    </citation>
    <scope>NUCLEOTIDE SEQUENCE [LARGE SCALE GENOMIC DNA]</scope>
    <source>
        <strain evidence="2 3">TY50</strain>
    </source>
</reference>
<accession>A0A4Q2UI37</accession>
<dbReference type="AlphaFoldDB" id="A0A4Q2UI37"/>
<dbReference type="Proteomes" id="UP000290407">
    <property type="component" value="Unassembled WGS sequence"/>
</dbReference>
<evidence type="ECO:0000313" key="2">
    <source>
        <dbReference type="EMBL" id="RYC68212.1"/>
    </source>
</evidence>
<evidence type="ECO:0000256" key="1">
    <source>
        <dbReference type="SAM" id="SignalP"/>
    </source>
</evidence>
<comment type="caution">
    <text evidence="2">The sequence shown here is derived from an EMBL/GenBank/DDBJ whole genome shotgun (WGS) entry which is preliminary data.</text>
</comment>
<feature type="signal peptide" evidence="1">
    <location>
        <begin position="1"/>
        <end position="20"/>
    </location>
</feature>
<organism evidence="2 3">
    <name type="scientific">Spirosoma sordidisoli</name>
    <dbReference type="NCBI Taxonomy" id="2502893"/>
    <lineage>
        <taxon>Bacteria</taxon>
        <taxon>Pseudomonadati</taxon>
        <taxon>Bacteroidota</taxon>
        <taxon>Cytophagia</taxon>
        <taxon>Cytophagales</taxon>
        <taxon>Cytophagaceae</taxon>
        <taxon>Spirosoma</taxon>
    </lineage>
</organism>
<protein>
    <submittedName>
        <fullName evidence="2">Uncharacterized protein</fullName>
    </submittedName>
</protein>
<proteinExistence type="predicted"/>
<feature type="chain" id="PRO_5020640338" evidence="1">
    <location>
        <begin position="21"/>
        <end position="165"/>
    </location>
</feature>
<gene>
    <name evidence="2" type="ORF">EQG79_22455</name>
</gene>
<evidence type="ECO:0000313" key="3">
    <source>
        <dbReference type="Proteomes" id="UP000290407"/>
    </source>
</evidence>
<dbReference type="RefSeq" id="WP_129604228.1">
    <property type="nucleotide sequence ID" value="NZ_SBLB01000006.1"/>
</dbReference>
<keyword evidence="1" id="KW-0732">Signal</keyword>
<sequence>MTVRLAIVYLFCFFVLPADAHSYRALADGWRYEKTPGPTGSSVYKATLTSDNTVQFGYPYSGGSAVTMTIRQTNGSTYAYLEAANGTFTRSYQNGSARIQFDGKPPVSYALSAAANGRANIVFFDAGEKLIAQLKRTRTMVVRLQFAGQPVREVRFTPVGFRWNS</sequence>